<proteinExistence type="predicted"/>
<protein>
    <submittedName>
        <fullName evidence="1">Uncharacterized protein</fullName>
    </submittedName>
</protein>
<evidence type="ECO:0000313" key="2">
    <source>
        <dbReference type="Proteomes" id="UP001419268"/>
    </source>
</evidence>
<evidence type="ECO:0000313" key="1">
    <source>
        <dbReference type="EMBL" id="KAK9140707.1"/>
    </source>
</evidence>
<gene>
    <name evidence="1" type="ORF">Scep_010388</name>
</gene>
<reference evidence="1 2" key="1">
    <citation type="submission" date="2024-01" db="EMBL/GenBank/DDBJ databases">
        <title>Genome assemblies of Stephania.</title>
        <authorList>
            <person name="Yang L."/>
        </authorList>
    </citation>
    <scope>NUCLEOTIDE SEQUENCE [LARGE SCALE GENOMIC DNA]</scope>
    <source>
        <strain evidence="1">JXDWG</strain>
        <tissue evidence="1">Leaf</tissue>
    </source>
</reference>
<sequence>MGIARSHVTEQMGIARSHVIEQNQFPRSDVAKPCNLNLSSHLQPKKWVLFGLV</sequence>
<dbReference type="AlphaFoldDB" id="A0AAP0PE24"/>
<keyword evidence="2" id="KW-1185">Reference proteome</keyword>
<comment type="caution">
    <text evidence="1">The sequence shown here is derived from an EMBL/GenBank/DDBJ whole genome shotgun (WGS) entry which is preliminary data.</text>
</comment>
<name>A0AAP0PE24_9MAGN</name>
<dbReference type="Proteomes" id="UP001419268">
    <property type="component" value="Unassembled WGS sequence"/>
</dbReference>
<accession>A0AAP0PE24</accession>
<dbReference type="EMBL" id="JBBNAG010000004">
    <property type="protein sequence ID" value="KAK9140707.1"/>
    <property type="molecule type" value="Genomic_DNA"/>
</dbReference>
<organism evidence="1 2">
    <name type="scientific">Stephania cephalantha</name>
    <dbReference type="NCBI Taxonomy" id="152367"/>
    <lineage>
        <taxon>Eukaryota</taxon>
        <taxon>Viridiplantae</taxon>
        <taxon>Streptophyta</taxon>
        <taxon>Embryophyta</taxon>
        <taxon>Tracheophyta</taxon>
        <taxon>Spermatophyta</taxon>
        <taxon>Magnoliopsida</taxon>
        <taxon>Ranunculales</taxon>
        <taxon>Menispermaceae</taxon>
        <taxon>Menispermoideae</taxon>
        <taxon>Cissampelideae</taxon>
        <taxon>Stephania</taxon>
    </lineage>
</organism>